<dbReference type="AlphaFoldDB" id="A0AAD8JAP3"/>
<proteinExistence type="predicted"/>
<organism evidence="3 4">
    <name type="scientific">Heracleum sosnowskyi</name>
    <dbReference type="NCBI Taxonomy" id="360622"/>
    <lineage>
        <taxon>Eukaryota</taxon>
        <taxon>Viridiplantae</taxon>
        <taxon>Streptophyta</taxon>
        <taxon>Embryophyta</taxon>
        <taxon>Tracheophyta</taxon>
        <taxon>Spermatophyta</taxon>
        <taxon>Magnoliopsida</taxon>
        <taxon>eudicotyledons</taxon>
        <taxon>Gunneridae</taxon>
        <taxon>Pentapetalae</taxon>
        <taxon>asterids</taxon>
        <taxon>campanulids</taxon>
        <taxon>Apiales</taxon>
        <taxon>Apiaceae</taxon>
        <taxon>Apioideae</taxon>
        <taxon>apioid superclade</taxon>
        <taxon>Tordylieae</taxon>
        <taxon>Tordyliinae</taxon>
        <taxon>Heracleum</taxon>
    </lineage>
</organism>
<feature type="region of interest" description="Disordered" evidence="1">
    <location>
        <begin position="1"/>
        <end position="32"/>
    </location>
</feature>
<evidence type="ECO:0000313" key="3">
    <source>
        <dbReference type="EMBL" id="KAK1401015.1"/>
    </source>
</evidence>
<dbReference type="Proteomes" id="UP001237642">
    <property type="component" value="Unassembled WGS sequence"/>
</dbReference>
<feature type="compositionally biased region" description="Polar residues" evidence="1">
    <location>
        <begin position="1"/>
        <end position="13"/>
    </location>
</feature>
<keyword evidence="4" id="KW-1185">Reference proteome</keyword>
<comment type="caution">
    <text evidence="3">The sequence shown here is derived from an EMBL/GenBank/DDBJ whole genome shotgun (WGS) entry which is preliminary data.</text>
</comment>
<feature type="compositionally biased region" description="Basic and acidic residues" evidence="1">
    <location>
        <begin position="65"/>
        <end position="79"/>
    </location>
</feature>
<dbReference type="EMBL" id="JAUIZM010000001">
    <property type="protein sequence ID" value="KAK1401015.1"/>
    <property type="molecule type" value="Genomic_DNA"/>
</dbReference>
<feature type="compositionally biased region" description="Basic and acidic residues" evidence="1">
    <location>
        <begin position="18"/>
        <end position="27"/>
    </location>
</feature>
<evidence type="ECO:0000313" key="4">
    <source>
        <dbReference type="Proteomes" id="UP001237642"/>
    </source>
</evidence>
<accession>A0AAD8JAP3</accession>
<dbReference type="EMBL" id="JAUIZM010000001">
    <property type="protein sequence ID" value="KAK1401009.1"/>
    <property type="molecule type" value="Genomic_DNA"/>
</dbReference>
<gene>
    <name evidence="2" type="ORF">POM88_000614</name>
    <name evidence="3" type="ORF">POM88_000620</name>
</gene>
<name>A0AAD8JAP3_9APIA</name>
<evidence type="ECO:0000313" key="2">
    <source>
        <dbReference type="EMBL" id="KAK1401009.1"/>
    </source>
</evidence>
<evidence type="ECO:0000256" key="1">
    <source>
        <dbReference type="SAM" id="MobiDB-lite"/>
    </source>
</evidence>
<feature type="region of interest" description="Disordered" evidence="1">
    <location>
        <begin position="53"/>
        <end position="85"/>
    </location>
</feature>
<reference evidence="3" key="1">
    <citation type="submission" date="2023-02" db="EMBL/GenBank/DDBJ databases">
        <title>Genome of toxic invasive species Heracleum sosnowskyi carries increased number of genes despite the absence of recent whole-genome duplications.</title>
        <authorList>
            <person name="Schelkunov M."/>
            <person name="Shtratnikova V."/>
            <person name="Makarenko M."/>
            <person name="Klepikova A."/>
            <person name="Omelchenko D."/>
            <person name="Novikova G."/>
            <person name="Obukhova E."/>
            <person name="Bogdanov V."/>
            <person name="Penin A."/>
            <person name="Logacheva M."/>
        </authorList>
    </citation>
    <scope>NUCLEOTIDE SEQUENCE</scope>
    <source>
        <strain evidence="3">Hsosn_3</strain>
        <tissue evidence="3">Leaf</tissue>
    </source>
</reference>
<protein>
    <submittedName>
        <fullName evidence="3">Uncharacterized protein</fullName>
    </submittedName>
</protein>
<reference evidence="3" key="2">
    <citation type="submission" date="2023-05" db="EMBL/GenBank/DDBJ databases">
        <authorList>
            <person name="Schelkunov M.I."/>
        </authorList>
    </citation>
    <scope>NUCLEOTIDE SEQUENCE</scope>
    <source>
        <strain evidence="3">Hsosn_3</strain>
        <tissue evidence="3">Leaf</tissue>
    </source>
</reference>
<sequence length="159" mass="17326">MGHGPTTRSSSNAAPKPGTEDASEKEGTCPAIQLGISANPLIELPQAADASNGSMADFFAMPKRQQKEAEKKKSEKEKAAATTSRKVVTNTVFTDIEEVSVPQMMRGKTRMDKVHTRSLEKRLVIGKNEFFQPITENDKVLSELSNFLGTLAKRCVSLT</sequence>